<sequence>MALKNSVPRPLRGPVGLLSITVALLGVIIGYIYVLFGISLYFKLIPQMESTMSTGESLIVLATGVAFIGLGYAGWRGFNYFAY</sequence>
<feature type="transmembrane region" description="Helical" evidence="1">
    <location>
        <begin position="20"/>
        <end position="42"/>
    </location>
</feature>
<dbReference type="Proteomes" id="UP001501729">
    <property type="component" value="Unassembled WGS sequence"/>
</dbReference>
<name>A0AAV3UBZ0_9EURY</name>
<keyword evidence="1" id="KW-0812">Transmembrane</keyword>
<evidence type="ECO:0000313" key="2">
    <source>
        <dbReference type="EMBL" id="GAA5041217.1"/>
    </source>
</evidence>
<proteinExistence type="predicted"/>
<feature type="transmembrane region" description="Helical" evidence="1">
    <location>
        <begin position="54"/>
        <end position="75"/>
    </location>
</feature>
<keyword evidence="1" id="KW-1133">Transmembrane helix</keyword>
<dbReference type="RefSeq" id="WP_345409482.1">
    <property type="nucleotide sequence ID" value="NZ_BAABKX010000001.1"/>
</dbReference>
<dbReference type="AlphaFoldDB" id="A0AAV3UBZ0"/>
<comment type="caution">
    <text evidence="2">The sequence shown here is derived from an EMBL/GenBank/DDBJ whole genome shotgun (WGS) entry which is preliminary data.</text>
</comment>
<evidence type="ECO:0000313" key="3">
    <source>
        <dbReference type="Proteomes" id="UP001501729"/>
    </source>
</evidence>
<organism evidence="2 3">
    <name type="scientific">Haladaptatus pallidirubidus</name>
    <dbReference type="NCBI Taxonomy" id="1008152"/>
    <lineage>
        <taxon>Archaea</taxon>
        <taxon>Methanobacteriati</taxon>
        <taxon>Methanobacteriota</taxon>
        <taxon>Stenosarchaea group</taxon>
        <taxon>Halobacteria</taxon>
        <taxon>Halobacteriales</taxon>
        <taxon>Haladaptataceae</taxon>
        <taxon>Haladaptatus</taxon>
    </lineage>
</organism>
<keyword evidence="3" id="KW-1185">Reference proteome</keyword>
<keyword evidence="1" id="KW-0472">Membrane</keyword>
<evidence type="ECO:0000256" key="1">
    <source>
        <dbReference type="SAM" id="Phobius"/>
    </source>
</evidence>
<dbReference type="EMBL" id="BAABKX010000001">
    <property type="protein sequence ID" value="GAA5041217.1"/>
    <property type="molecule type" value="Genomic_DNA"/>
</dbReference>
<accession>A0AAV3UBZ0</accession>
<reference evidence="2 3" key="1">
    <citation type="journal article" date="2019" name="Int. J. Syst. Evol. Microbiol.">
        <title>The Global Catalogue of Microorganisms (GCM) 10K type strain sequencing project: providing services to taxonomists for standard genome sequencing and annotation.</title>
        <authorList>
            <consortium name="The Broad Institute Genomics Platform"/>
            <consortium name="The Broad Institute Genome Sequencing Center for Infectious Disease"/>
            <person name="Wu L."/>
            <person name="Ma J."/>
        </authorList>
    </citation>
    <scope>NUCLEOTIDE SEQUENCE [LARGE SCALE GENOMIC DNA]</scope>
    <source>
        <strain evidence="2 3">JCM 17504</strain>
    </source>
</reference>
<protein>
    <submittedName>
        <fullName evidence="2">Uncharacterized protein</fullName>
    </submittedName>
</protein>
<gene>
    <name evidence="2" type="ORF">GCM10025751_03140</name>
</gene>